<reference evidence="1 2" key="1">
    <citation type="submission" date="2021-06" db="EMBL/GenBank/DDBJ databases">
        <title>Chromosome-level genome assembly of the red-tail catfish (Hemibagrus wyckioides).</title>
        <authorList>
            <person name="Shao F."/>
        </authorList>
    </citation>
    <scope>NUCLEOTIDE SEQUENCE [LARGE SCALE GENOMIC DNA]</scope>
    <source>
        <strain evidence="1">EC202008001</strain>
        <tissue evidence="1">Blood</tissue>
    </source>
</reference>
<sequence>MATCACVLPPLESARANCDLSPLLSGFEEQQPTLPEISSCSATLLTGFCHVLQEFSSSKCKPGKENKMRNWHPHRLLADVSAALHAG</sequence>
<name>A0A9D3NVE1_9TELE</name>
<accession>A0A9D3NVE1</accession>
<dbReference type="Proteomes" id="UP000824219">
    <property type="component" value="Linkage Group LG08"/>
</dbReference>
<protein>
    <submittedName>
        <fullName evidence="1">Uncharacterized protein</fullName>
    </submittedName>
</protein>
<gene>
    <name evidence="1" type="ORF">KOW79_007478</name>
</gene>
<proteinExistence type="predicted"/>
<comment type="caution">
    <text evidence="1">The sequence shown here is derived from an EMBL/GenBank/DDBJ whole genome shotgun (WGS) entry which is preliminary data.</text>
</comment>
<organism evidence="1 2">
    <name type="scientific">Hemibagrus wyckioides</name>
    <dbReference type="NCBI Taxonomy" id="337641"/>
    <lineage>
        <taxon>Eukaryota</taxon>
        <taxon>Metazoa</taxon>
        <taxon>Chordata</taxon>
        <taxon>Craniata</taxon>
        <taxon>Vertebrata</taxon>
        <taxon>Euteleostomi</taxon>
        <taxon>Actinopterygii</taxon>
        <taxon>Neopterygii</taxon>
        <taxon>Teleostei</taxon>
        <taxon>Ostariophysi</taxon>
        <taxon>Siluriformes</taxon>
        <taxon>Bagridae</taxon>
        <taxon>Hemibagrus</taxon>
    </lineage>
</organism>
<dbReference type="EMBL" id="JAHKSW010000008">
    <property type="protein sequence ID" value="KAG7329304.1"/>
    <property type="molecule type" value="Genomic_DNA"/>
</dbReference>
<evidence type="ECO:0000313" key="2">
    <source>
        <dbReference type="Proteomes" id="UP000824219"/>
    </source>
</evidence>
<dbReference type="AlphaFoldDB" id="A0A9D3NVE1"/>
<evidence type="ECO:0000313" key="1">
    <source>
        <dbReference type="EMBL" id="KAG7329304.1"/>
    </source>
</evidence>
<keyword evidence="2" id="KW-1185">Reference proteome</keyword>